<reference evidence="1" key="2">
    <citation type="submission" date="2024-10" db="UniProtKB">
        <authorList>
            <consortium name="EnsemblProtists"/>
        </authorList>
    </citation>
    <scope>IDENTIFICATION</scope>
</reference>
<dbReference type="Gene3D" id="1.20.1260.10">
    <property type="match status" value="1"/>
</dbReference>
<dbReference type="PaxDb" id="2903-EOD36424"/>
<accession>A0A0D3KKY9</accession>
<dbReference type="GeneID" id="17281695"/>
<organism evidence="1 2">
    <name type="scientific">Emiliania huxleyi (strain CCMP1516)</name>
    <dbReference type="NCBI Taxonomy" id="280463"/>
    <lineage>
        <taxon>Eukaryota</taxon>
        <taxon>Haptista</taxon>
        <taxon>Haptophyta</taxon>
        <taxon>Prymnesiophyceae</taxon>
        <taxon>Isochrysidales</taxon>
        <taxon>Noelaerhabdaceae</taxon>
        <taxon>Emiliania</taxon>
    </lineage>
</organism>
<protein>
    <recommendedName>
        <fullName evidence="3">DUF305 domain-containing protein</fullName>
    </recommendedName>
</protein>
<sequence>MRTPGCGVPKSLLPILPHLHPPIVTPVGKRSKTGGAFVSPVPPLWRLPAQFGEVNKKKNRQLRIQGERIRLSQLNEIWCALVLSLSRAQPTAMASVVLLVSLPYVLAARCGVDSCTDAVLATLAQDLTANYKGFSSCESRINWVKSNTGRNEEKSCEKPLCDWSTHDYKLVGTEMSCVARDPMGGESSGMSSMSMGCGNMSCASTLAFLHENMVMHHGMAIEFTCDVEVDFVRGMIPHHAGAVKMCDILRGSVSVETDSDGSGMGMMHSSGRMLMPAAIDPFLEGLCSDIEETQAREIAEMEAWLASRSLGAYTSCGDSHGGGMDGHDMGSGDMDMGGDMPGHDMGGGSMGGDMPGHDMGGGSMGGDMPGHDMGSGDMDMGGDMPGHDMGGGSMGGEMPGHGM</sequence>
<evidence type="ECO:0000313" key="2">
    <source>
        <dbReference type="Proteomes" id="UP000013827"/>
    </source>
</evidence>
<keyword evidence="2" id="KW-1185">Reference proteome</keyword>
<evidence type="ECO:0008006" key="3">
    <source>
        <dbReference type="Google" id="ProtNLM"/>
    </source>
</evidence>
<name>A0A0D3KKY9_EMIH1</name>
<evidence type="ECO:0000313" key="1">
    <source>
        <dbReference type="EnsemblProtists" id="EOD36424"/>
    </source>
</evidence>
<dbReference type="EnsemblProtists" id="EOD36424">
    <property type="protein sequence ID" value="EOD36424"/>
    <property type="gene ID" value="EMIHUDRAFT_226472"/>
</dbReference>
<proteinExistence type="predicted"/>
<reference evidence="2" key="1">
    <citation type="journal article" date="2013" name="Nature">
        <title>Pan genome of the phytoplankton Emiliania underpins its global distribution.</title>
        <authorList>
            <person name="Read B.A."/>
            <person name="Kegel J."/>
            <person name="Klute M.J."/>
            <person name="Kuo A."/>
            <person name="Lefebvre S.C."/>
            <person name="Maumus F."/>
            <person name="Mayer C."/>
            <person name="Miller J."/>
            <person name="Monier A."/>
            <person name="Salamov A."/>
            <person name="Young J."/>
            <person name="Aguilar M."/>
            <person name="Claverie J.M."/>
            <person name="Frickenhaus S."/>
            <person name="Gonzalez K."/>
            <person name="Herman E.K."/>
            <person name="Lin Y.C."/>
            <person name="Napier J."/>
            <person name="Ogata H."/>
            <person name="Sarno A.F."/>
            <person name="Shmutz J."/>
            <person name="Schroeder D."/>
            <person name="de Vargas C."/>
            <person name="Verret F."/>
            <person name="von Dassow P."/>
            <person name="Valentin K."/>
            <person name="Van de Peer Y."/>
            <person name="Wheeler G."/>
            <person name="Dacks J.B."/>
            <person name="Delwiche C.F."/>
            <person name="Dyhrman S.T."/>
            <person name="Glockner G."/>
            <person name="John U."/>
            <person name="Richards T."/>
            <person name="Worden A.Z."/>
            <person name="Zhang X."/>
            <person name="Grigoriev I.V."/>
            <person name="Allen A.E."/>
            <person name="Bidle K."/>
            <person name="Borodovsky M."/>
            <person name="Bowler C."/>
            <person name="Brownlee C."/>
            <person name="Cock J.M."/>
            <person name="Elias M."/>
            <person name="Gladyshev V.N."/>
            <person name="Groth M."/>
            <person name="Guda C."/>
            <person name="Hadaegh A."/>
            <person name="Iglesias-Rodriguez M.D."/>
            <person name="Jenkins J."/>
            <person name="Jones B.M."/>
            <person name="Lawson T."/>
            <person name="Leese F."/>
            <person name="Lindquist E."/>
            <person name="Lobanov A."/>
            <person name="Lomsadze A."/>
            <person name="Malik S.B."/>
            <person name="Marsh M.E."/>
            <person name="Mackinder L."/>
            <person name="Mock T."/>
            <person name="Mueller-Roeber B."/>
            <person name="Pagarete A."/>
            <person name="Parker M."/>
            <person name="Probert I."/>
            <person name="Quesneville H."/>
            <person name="Raines C."/>
            <person name="Rensing S.A."/>
            <person name="Riano-Pachon D.M."/>
            <person name="Richier S."/>
            <person name="Rokitta S."/>
            <person name="Shiraiwa Y."/>
            <person name="Soanes D.M."/>
            <person name="van der Giezen M."/>
            <person name="Wahlund T.M."/>
            <person name="Williams B."/>
            <person name="Wilson W."/>
            <person name="Wolfe G."/>
            <person name="Wurch L.L."/>
        </authorList>
    </citation>
    <scope>NUCLEOTIDE SEQUENCE</scope>
</reference>
<dbReference type="KEGG" id="ehx:EMIHUDRAFT_226472"/>
<dbReference type="Proteomes" id="UP000013827">
    <property type="component" value="Unassembled WGS sequence"/>
</dbReference>
<dbReference type="InterPro" id="IPR012347">
    <property type="entry name" value="Ferritin-like"/>
</dbReference>
<dbReference type="HOGENOM" id="CLU_057237_0_0_1"/>
<dbReference type="RefSeq" id="XP_005788853.1">
    <property type="nucleotide sequence ID" value="XM_005788796.1"/>
</dbReference>
<dbReference type="AlphaFoldDB" id="A0A0D3KKY9"/>